<keyword evidence="17" id="KW-1185">Reference proteome</keyword>
<evidence type="ECO:0000256" key="11">
    <source>
        <dbReference type="PROSITE-ProRule" id="PRU01360"/>
    </source>
</evidence>
<dbReference type="RefSeq" id="WP_193191948.1">
    <property type="nucleotide sequence ID" value="NZ_JACZFR010000025.1"/>
</dbReference>
<evidence type="ECO:0000313" key="17">
    <source>
        <dbReference type="Proteomes" id="UP001596425"/>
    </source>
</evidence>
<dbReference type="Proteomes" id="UP001596425">
    <property type="component" value="Unassembled WGS sequence"/>
</dbReference>
<organism evidence="16 17">
    <name type="scientific">Microbulbifer taiwanensis</name>
    <dbReference type="NCBI Taxonomy" id="986746"/>
    <lineage>
        <taxon>Bacteria</taxon>
        <taxon>Pseudomonadati</taxon>
        <taxon>Pseudomonadota</taxon>
        <taxon>Gammaproteobacteria</taxon>
        <taxon>Cellvibrionales</taxon>
        <taxon>Microbulbiferaceae</taxon>
        <taxon>Microbulbifer</taxon>
    </lineage>
</organism>
<dbReference type="PROSITE" id="PS52016">
    <property type="entry name" value="TONB_DEPENDENT_REC_3"/>
    <property type="match status" value="1"/>
</dbReference>
<dbReference type="SUPFAM" id="SSF56935">
    <property type="entry name" value="Porins"/>
    <property type="match status" value="1"/>
</dbReference>
<reference evidence="17" key="1">
    <citation type="journal article" date="2019" name="Int. J. Syst. Evol. Microbiol.">
        <title>The Global Catalogue of Microorganisms (GCM) 10K type strain sequencing project: providing services to taxonomists for standard genome sequencing and annotation.</title>
        <authorList>
            <consortium name="The Broad Institute Genomics Platform"/>
            <consortium name="The Broad Institute Genome Sequencing Center for Infectious Disease"/>
            <person name="Wu L."/>
            <person name="Ma J."/>
        </authorList>
    </citation>
    <scope>NUCLEOTIDE SEQUENCE [LARGE SCALE GENOMIC DNA]</scope>
    <source>
        <strain evidence="17">CGMCC 1.13718</strain>
    </source>
</reference>
<evidence type="ECO:0000256" key="2">
    <source>
        <dbReference type="ARBA" id="ARBA00022448"/>
    </source>
</evidence>
<keyword evidence="8 12" id="KW-0798">TonB box</keyword>
<keyword evidence="4" id="KW-0410">Iron transport</keyword>
<keyword evidence="7" id="KW-0406">Ion transport</keyword>
<keyword evidence="6" id="KW-0408">Iron</keyword>
<evidence type="ECO:0000256" key="12">
    <source>
        <dbReference type="RuleBase" id="RU003357"/>
    </source>
</evidence>
<dbReference type="InterPro" id="IPR012910">
    <property type="entry name" value="Plug_dom"/>
</dbReference>
<evidence type="ECO:0000256" key="5">
    <source>
        <dbReference type="ARBA" id="ARBA00022692"/>
    </source>
</evidence>
<keyword evidence="3 11" id="KW-1134">Transmembrane beta strand</keyword>
<keyword evidence="10 11" id="KW-0998">Cell outer membrane</keyword>
<evidence type="ECO:0000256" key="1">
    <source>
        <dbReference type="ARBA" id="ARBA00004571"/>
    </source>
</evidence>
<comment type="subcellular location">
    <subcellularLocation>
        <location evidence="1 11">Cell outer membrane</location>
        <topology evidence="1 11">Multi-pass membrane protein</topology>
    </subcellularLocation>
</comment>
<dbReference type="Pfam" id="PF00593">
    <property type="entry name" value="TonB_dep_Rec_b-barrel"/>
    <property type="match status" value="1"/>
</dbReference>
<protein>
    <submittedName>
        <fullName evidence="16">TonB-dependent receptor</fullName>
    </submittedName>
</protein>
<accession>A0ABW1YL18</accession>
<comment type="similarity">
    <text evidence="11 12">Belongs to the TonB-dependent receptor family.</text>
</comment>
<name>A0ABW1YL18_9GAMM</name>
<evidence type="ECO:0000256" key="6">
    <source>
        <dbReference type="ARBA" id="ARBA00023004"/>
    </source>
</evidence>
<keyword evidence="2 11" id="KW-0813">Transport</keyword>
<evidence type="ECO:0000259" key="14">
    <source>
        <dbReference type="Pfam" id="PF00593"/>
    </source>
</evidence>
<dbReference type="PANTHER" id="PTHR32552">
    <property type="entry name" value="FERRICHROME IRON RECEPTOR-RELATED"/>
    <property type="match status" value="1"/>
</dbReference>
<dbReference type="Gene3D" id="2.40.170.20">
    <property type="entry name" value="TonB-dependent receptor, beta-barrel domain"/>
    <property type="match status" value="1"/>
</dbReference>
<gene>
    <name evidence="16" type="ORF">ACFQBM_05470</name>
</gene>
<keyword evidence="9 11" id="KW-0472">Membrane</keyword>
<keyword evidence="5 11" id="KW-0812">Transmembrane</keyword>
<evidence type="ECO:0000256" key="8">
    <source>
        <dbReference type="ARBA" id="ARBA00023077"/>
    </source>
</evidence>
<proteinExistence type="inferred from homology"/>
<dbReference type="InterPro" id="IPR039426">
    <property type="entry name" value="TonB-dep_rcpt-like"/>
</dbReference>
<evidence type="ECO:0000256" key="10">
    <source>
        <dbReference type="ARBA" id="ARBA00023237"/>
    </source>
</evidence>
<evidence type="ECO:0000256" key="4">
    <source>
        <dbReference type="ARBA" id="ARBA00022496"/>
    </source>
</evidence>
<evidence type="ECO:0000256" key="9">
    <source>
        <dbReference type="ARBA" id="ARBA00023136"/>
    </source>
</evidence>
<dbReference type="EMBL" id="JBHSVR010000001">
    <property type="protein sequence ID" value="MFC6632717.1"/>
    <property type="molecule type" value="Genomic_DNA"/>
</dbReference>
<dbReference type="InterPro" id="IPR000531">
    <property type="entry name" value="Beta-barrel_TonB"/>
</dbReference>
<dbReference type="PANTHER" id="PTHR32552:SF81">
    <property type="entry name" value="TONB-DEPENDENT OUTER MEMBRANE RECEPTOR"/>
    <property type="match status" value="1"/>
</dbReference>
<feature type="domain" description="TonB-dependent receptor plug" evidence="15">
    <location>
        <begin position="57"/>
        <end position="171"/>
    </location>
</feature>
<keyword evidence="16" id="KW-0675">Receptor</keyword>
<comment type="caution">
    <text evidence="16">The sequence shown here is derived from an EMBL/GenBank/DDBJ whole genome shotgun (WGS) entry which is preliminary data.</text>
</comment>
<dbReference type="InterPro" id="IPR036942">
    <property type="entry name" value="Beta-barrel_TonB_sf"/>
</dbReference>
<dbReference type="Pfam" id="PF07715">
    <property type="entry name" value="Plug"/>
    <property type="match status" value="1"/>
</dbReference>
<evidence type="ECO:0000256" key="3">
    <source>
        <dbReference type="ARBA" id="ARBA00022452"/>
    </source>
</evidence>
<evidence type="ECO:0000256" key="7">
    <source>
        <dbReference type="ARBA" id="ARBA00023065"/>
    </source>
</evidence>
<sequence>MKDHQNGSSLRFPLKPLAAAVAAPGLAIGLWLPAGAAAEEAVLEEVVVTSTKREASLQEIPLSISAVSGEKLQAAGIQDFEDVAASVPSLSFKSSGPGRTKLNIRGISSVTGVAPTVSYYIDEMPISTISSGSSTSFASTIVSPKMFDLDRVEILRGPQGTLFGSSSMGGTVRIITAQPNLDSAEGRVAAEFSSTAGGGMNYLLNGMGNMLLGENAALRVEASSSDRSGFVDRVFEGGSEEDVDAEETQLIRAALRYQLTDSTYIQPAVFHQTLSMDGKPNFDGPDRDDEQVRPFDAAEPFEDTFTLGSVTLGSDFETLSLGTMSLVANFSIIDRRFDNVEDMTDHVIFLQPIFGYDMPSAAALVDESVTLDDRTLEIRLSSQTDSDFQWLAGFYRKDAEVNADYRMDRGFEYVTANGLANTNDRSSYEETAFFGEGSLTFASDFTFTLGLRRLEYDFEQHKEDWGFAYAPIEGLSEAEANILDVSASDEELNYRATLAWQFSEMGQVYATASDATRPGGGNRSIPRSEDPGTGNAYACNNDLNALGISGNPTTYAGDVVDNLELGLKLQPTDSLRINTAVYRIDWKDIQQRVNTSGACGFNFTANVGGAVSTGFELEAVAAVTERLTLNAGVGYTDAEFTETVSTAGITEGDRLTDVPEMTASLSADWSMPLASGEVFVLGSINYVDETLEVPGSASSDVSGFDIDSGNAKPSYTIANLRIGYASFENWEASFFVDNLTDEVAIYSYNDAIVFNLPGFDRTARNRPRTMGLSAQYSF</sequence>
<evidence type="ECO:0000256" key="13">
    <source>
        <dbReference type="SAM" id="MobiDB-lite"/>
    </source>
</evidence>
<feature type="region of interest" description="Disordered" evidence="13">
    <location>
        <begin position="512"/>
        <end position="534"/>
    </location>
</feature>
<feature type="domain" description="TonB-dependent receptor-like beta-barrel" evidence="14">
    <location>
        <begin position="280"/>
        <end position="739"/>
    </location>
</feature>
<evidence type="ECO:0000313" key="16">
    <source>
        <dbReference type="EMBL" id="MFC6632717.1"/>
    </source>
</evidence>
<evidence type="ECO:0000259" key="15">
    <source>
        <dbReference type="Pfam" id="PF07715"/>
    </source>
</evidence>